<dbReference type="PANTHER" id="PTHR23351:SF24">
    <property type="entry name" value="ACTIVATING TRANSCRIPTION FACTOR 3-RELATED"/>
    <property type="match status" value="1"/>
</dbReference>
<dbReference type="Gene3D" id="1.20.5.170">
    <property type="match status" value="1"/>
</dbReference>
<dbReference type="InterPro" id="IPR046347">
    <property type="entry name" value="bZIP_sf"/>
</dbReference>
<evidence type="ECO:0000256" key="1">
    <source>
        <dbReference type="ARBA" id="ARBA00023015"/>
    </source>
</evidence>
<dbReference type="GO" id="GO:0005634">
    <property type="term" value="C:nucleus"/>
    <property type="evidence" value="ECO:0007669"/>
    <property type="project" value="TreeGrafter"/>
</dbReference>
<evidence type="ECO:0000256" key="4">
    <source>
        <dbReference type="SAM" id="Coils"/>
    </source>
</evidence>
<accession>A0A3M6UKT0</accession>
<dbReference type="PANTHER" id="PTHR23351">
    <property type="entry name" value="FOS TRANSCRIPTION FACTOR-RELATED"/>
    <property type="match status" value="1"/>
</dbReference>
<reference evidence="6 7" key="1">
    <citation type="journal article" date="2018" name="Sci. Rep.">
        <title>Comparative analysis of the Pocillopora damicornis genome highlights role of immune system in coral evolution.</title>
        <authorList>
            <person name="Cunning R."/>
            <person name="Bay R.A."/>
            <person name="Gillette P."/>
            <person name="Baker A.C."/>
            <person name="Traylor-Knowles N."/>
        </authorList>
    </citation>
    <scope>NUCLEOTIDE SEQUENCE [LARGE SCALE GENOMIC DNA]</scope>
    <source>
        <strain evidence="6">RSMAS</strain>
        <tissue evidence="6">Whole animal</tissue>
    </source>
</reference>
<keyword evidence="3" id="KW-0804">Transcription</keyword>
<dbReference type="SUPFAM" id="SSF57959">
    <property type="entry name" value="Leucine zipper domain"/>
    <property type="match status" value="1"/>
</dbReference>
<evidence type="ECO:0000259" key="5">
    <source>
        <dbReference type="PROSITE" id="PS50217"/>
    </source>
</evidence>
<keyword evidence="1" id="KW-0805">Transcription regulation</keyword>
<proteinExistence type="predicted"/>
<dbReference type="PROSITE" id="PS50217">
    <property type="entry name" value="BZIP"/>
    <property type="match status" value="1"/>
</dbReference>
<dbReference type="PRINTS" id="PR00042">
    <property type="entry name" value="LEUZIPPRFOS"/>
</dbReference>
<comment type="caution">
    <text evidence="6">The sequence shown here is derived from an EMBL/GenBank/DDBJ whole genome shotgun (WGS) entry which is preliminary data.</text>
</comment>
<sequence length="180" mass="20785">MEARVPVAPGFDENCPSMIHEFTGAPKDLSELVDCTPQANANLFDMHIKPELRCSVDDGGEDVDMEYMMEMNFEYDHGNEAYRTLFSWQLTADEQERRRIRRERNKVAASKCRKKRKEHVKTLVEASEELEHQNNDLQAQISKLQAEIKKLEFMLDSHSCAKYSHTPQDDHELGLNANLS</sequence>
<dbReference type="GO" id="GO:0000981">
    <property type="term" value="F:DNA-binding transcription factor activity, RNA polymerase II-specific"/>
    <property type="evidence" value="ECO:0007669"/>
    <property type="project" value="TreeGrafter"/>
</dbReference>
<organism evidence="6 7">
    <name type="scientific">Pocillopora damicornis</name>
    <name type="common">Cauliflower coral</name>
    <name type="synonym">Millepora damicornis</name>
    <dbReference type="NCBI Taxonomy" id="46731"/>
    <lineage>
        <taxon>Eukaryota</taxon>
        <taxon>Metazoa</taxon>
        <taxon>Cnidaria</taxon>
        <taxon>Anthozoa</taxon>
        <taxon>Hexacorallia</taxon>
        <taxon>Scleractinia</taxon>
        <taxon>Astrocoeniina</taxon>
        <taxon>Pocilloporidae</taxon>
        <taxon>Pocillopora</taxon>
    </lineage>
</organism>
<dbReference type="STRING" id="46731.A0A3M6UKT0"/>
<keyword evidence="4" id="KW-0175">Coiled coil</keyword>
<evidence type="ECO:0000313" key="6">
    <source>
        <dbReference type="EMBL" id="RMX54280.1"/>
    </source>
</evidence>
<dbReference type="Proteomes" id="UP000275408">
    <property type="component" value="Unassembled WGS sequence"/>
</dbReference>
<feature type="domain" description="BZIP" evidence="5">
    <location>
        <begin position="95"/>
        <end position="158"/>
    </location>
</feature>
<dbReference type="PROSITE" id="PS00036">
    <property type="entry name" value="BZIP_BASIC"/>
    <property type="match status" value="1"/>
</dbReference>
<dbReference type="InterPro" id="IPR000837">
    <property type="entry name" value="AP-1"/>
</dbReference>
<name>A0A3M6UKT0_POCDA</name>
<keyword evidence="7" id="KW-1185">Reference proteome</keyword>
<dbReference type="EMBL" id="RCHS01001288">
    <property type="protein sequence ID" value="RMX54280.1"/>
    <property type="molecule type" value="Genomic_DNA"/>
</dbReference>
<gene>
    <name evidence="6" type="ORF">pdam_00011991</name>
</gene>
<dbReference type="GO" id="GO:0000978">
    <property type="term" value="F:RNA polymerase II cis-regulatory region sequence-specific DNA binding"/>
    <property type="evidence" value="ECO:0007669"/>
    <property type="project" value="TreeGrafter"/>
</dbReference>
<dbReference type="InterPro" id="IPR004827">
    <property type="entry name" value="bZIP"/>
</dbReference>
<evidence type="ECO:0000256" key="2">
    <source>
        <dbReference type="ARBA" id="ARBA00023125"/>
    </source>
</evidence>
<keyword evidence="2" id="KW-0238">DNA-binding</keyword>
<dbReference type="FunFam" id="1.20.5.170:FF:000006">
    <property type="entry name" value="fos-related antigen 2 isoform X1"/>
    <property type="match status" value="1"/>
</dbReference>
<protein>
    <recommendedName>
        <fullName evidence="5">BZIP domain-containing protein</fullName>
    </recommendedName>
</protein>
<evidence type="ECO:0000313" key="7">
    <source>
        <dbReference type="Proteomes" id="UP000275408"/>
    </source>
</evidence>
<dbReference type="SMART" id="SM00338">
    <property type="entry name" value="BRLZ"/>
    <property type="match status" value="1"/>
</dbReference>
<feature type="coiled-coil region" evidence="4">
    <location>
        <begin position="116"/>
        <end position="154"/>
    </location>
</feature>
<dbReference type="Pfam" id="PF00170">
    <property type="entry name" value="bZIP_1"/>
    <property type="match status" value="1"/>
</dbReference>
<dbReference type="OrthoDB" id="2596881at2759"/>
<evidence type="ECO:0000256" key="3">
    <source>
        <dbReference type="ARBA" id="ARBA00023163"/>
    </source>
</evidence>
<dbReference type="AlphaFoldDB" id="A0A3M6UKT0"/>